<name>A0A1D9Q483_SCLS1</name>
<gene>
    <name evidence="1" type="ORF">sscle_05g045240</name>
</gene>
<sequence length="109" mass="12471">MGSGFGLAIEAPATTTRYRTIYDYKKIKSPKATEIGFPTVRGSGYEPGIEQQCDKIPEPREKRIFIVIVHIDHYSLLPPTELVVDESLSKRTYIREKKRNVEAEMRASR</sequence>
<evidence type="ECO:0000313" key="2">
    <source>
        <dbReference type="Proteomes" id="UP000177798"/>
    </source>
</evidence>
<organism evidence="1 2">
    <name type="scientific">Sclerotinia sclerotiorum (strain ATCC 18683 / 1980 / Ss-1)</name>
    <name type="common">White mold</name>
    <name type="synonym">Whetzelinia sclerotiorum</name>
    <dbReference type="NCBI Taxonomy" id="665079"/>
    <lineage>
        <taxon>Eukaryota</taxon>
        <taxon>Fungi</taxon>
        <taxon>Dikarya</taxon>
        <taxon>Ascomycota</taxon>
        <taxon>Pezizomycotina</taxon>
        <taxon>Leotiomycetes</taxon>
        <taxon>Helotiales</taxon>
        <taxon>Sclerotiniaceae</taxon>
        <taxon>Sclerotinia</taxon>
    </lineage>
</organism>
<dbReference type="RefSeq" id="XP_001593126.1">
    <property type="nucleotide sequence ID" value="XM_001593076.1"/>
</dbReference>
<accession>A0A1D9Q483</accession>
<dbReference type="KEGG" id="ssl:SS1G_06048"/>
<dbReference type="VEuPathDB" id="FungiDB:sscle_05g045240"/>
<dbReference type="Proteomes" id="UP000177798">
    <property type="component" value="Chromosome 5"/>
</dbReference>
<dbReference type="EMBL" id="CP017818">
    <property type="protein sequence ID" value="APA09754.1"/>
    <property type="molecule type" value="Genomic_DNA"/>
</dbReference>
<evidence type="ECO:0000313" key="1">
    <source>
        <dbReference type="EMBL" id="APA09754.1"/>
    </source>
</evidence>
<protein>
    <submittedName>
        <fullName evidence="1">Uncharacterized protein</fullName>
    </submittedName>
</protein>
<dbReference type="AlphaFoldDB" id="A0A1D9Q483"/>
<proteinExistence type="predicted"/>
<reference evidence="2" key="1">
    <citation type="journal article" date="2017" name="Genome Biol. Evol.">
        <title>The complete genome sequence of the phytopathogenic fungus Sclerotinia sclerotiorum reveals insights into the genome architecture of broad host range pathogens.</title>
        <authorList>
            <person name="Derbyshire M."/>
            <person name="Denton-Giles M."/>
            <person name="Hegedus D."/>
            <person name="Seifbarghy S."/>
            <person name="Rollins J."/>
            <person name="van Kan J."/>
            <person name="Seidl M.F."/>
            <person name="Faino L."/>
            <person name="Mbengue M."/>
            <person name="Navaud O."/>
            <person name="Raffaele S."/>
            <person name="Hammond-Kosack K."/>
            <person name="Heard S."/>
            <person name="Oliver R."/>
        </authorList>
    </citation>
    <scope>NUCLEOTIDE SEQUENCE [LARGE SCALE GENOMIC DNA]</scope>
    <source>
        <strain evidence="2">ATCC 18683 / 1980 / Ss-1</strain>
    </source>
</reference>